<evidence type="ECO:0000313" key="1">
    <source>
        <dbReference type="EMBL" id="KAI8008199.1"/>
    </source>
</evidence>
<sequence>MLRKSTTPNSEFLFFDTYIDLPIYTGPSNKENDHPKASTNDEMATDREKVELDTRHTLQQSFEMELKEASVTDEIQHSTTPTLVETSRNLSEQGHFKLLSKGNNNTLGRNFLLIDCSNSES</sequence>
<evidence type="ECO:0000313" key="2">
    <source>
        <dbReference type="Proteomes" id="UP001060215"/>
    </source>
</evidence>
<dbReference type="Proteomes" id="UP001060215">
    <property type="component" value="Chromosome 7"/>
</dbReference>
<proteinExistence type="predicted"/>
<gene>
    <name evidence="1" type="ORF">LOK49_LG07G02080</name>
</gene>
<name>A0ACC0H5C5_9ERIC</name>
<keyword evidence="2" id="KW-1185">Reference proteome</keyword>
<comment type="caution">
    <text evidence="1">The sequence shown here is derived from an EMBL/GenBank/DDBJ whole genome shotgun (WGS) entry which is preliminary data.</text>
</comment>
<accession>A0ACC0H5C5</accession>
<dbReference type="EMBL" id="CM045764">
    <property type="protein sequence ID" value="KAI8008199.1"/>
    <property type="molecule type" value="Genomic_DNA"/>
</dbReference>
<organism evidence="1 2">
    <name type="scientific">Camellia lanceoleosa</name>
    <dbReference type="NCBI Taxonomy" id="1840588"/>
    <lineage>
        <taxon>Eukaryota</taxon>
        <taxon>Viridiplantae</taxon>
        <taxon>Streptophyta</taxon>
        <taxon>Embryophyta</taxon>
        <taxon>Tracheophyta</taxon>
        <taxon>Spermatophyta</taxon>
        <taxon>Magnoliopsida</taxon>
        <taxon>eudicotyledons</taxon>
        <taxon>Gunneridae</taxon>
        <taxon>Pentapetalae</taxon>
        <taxon>asterids</taxon>
        <taxon>Ericales</taxon>
        <taxon>Theaceae</taxon>
        <taxon>Camellia</taxon>
    </lineage>
</organism>
<protein>
    <submittedName>
        <fullName evidence="1">Uncharacterized protein</fullName>
    </submittedName>
</protein>
<reference evidence="1 2" key="1">
    <citation type="journal article" date="2022" name="Plant J.">
        <title>Chromosome-level genome of Camellia lanceoleosa provides a valuable resource for understanding genome evolution and self-incompatibility.</title>
        <authorList>
            <person name="Gong W."/>
            <person name="Xiao S."/>
            <person name="Wang L."/>
            <person name="Liao Z."/>
            <person name="Chang Y."/>
            <person name="Mo W."/>
            <person name="Hu G."/>
            <person name="Li W."/>
            <person name="Zhao G."/>
            <person name="Zhu H."/>
            <person name="Hu X."/>
            <person name="Ji K."/>
            <person name="Xiang X."/>
            <person name="Song Q."/>
            <person name="Yuan D."/>
            <person name="Jin S."/>
            <person name="Zhang L."/>
        </authorList>
    </citation>
    <scope>NUCLEOTIDE SEQUENCE [LARGE SCALE GENOMIC DNA]</scope>
    <source>
        <strain evidence="1">SQ_2022a</strain>
    </source>
</reference>